<name>A0A0D1YXU7_9EURO</name>
<evidence type="ECO:0000313" key="2">
    <source>
        <dbReference type="Proteomes" id="UP000053599"/>
    </source>
</evidence>
<organism evidence="1 2">
    <name type="scientific">Exophiala sideris</name>
    <dbReference type="NCBI Taxonomy" id="1016849"/>
    <lineage>
        <taxon>Eukaryota</taxon>
        <taxon>Fungi</taxon>
        <taxon>Dikarya</taxon>
        <taxon>Ascomycota</taxon>
        <taxon>Pezizomycotina</taxon>
        <taxon>Eurotiomycetes</taxon>
        <taxon>Chaetothyriomycetidae</taxon>
        <taxon>Chaetothyriales</taxon>
        <taxon>Herpotrichiellaceae</taxon>
        <taxon>Exophiala</taxon>
    </lineage>
</organism>
<dbReference type="HOGENOM" id="CLU_642490_0_0_1"/>
<evidence type="ECO:0000313" key="1">
    <source>
        <dbReference type="EMBL" id="KIV79618.1"/>
    </source>
</evidence>
<proteinExistence type="predicted"/>
<dbReference type="AlphaFoldDB" id="A0A0D1YXU7"/>
<reference evidence="1 2" key="1">
    <citation type="submission" date="2015-01" db="EMBL/GenBank/DDBJ databases">
        <title>The Genome Sequence of Exophiala sideris CBS121828.</title>
        <authorList>
            <consortium name="The Broad Institute Genomics Platform"/>
            <person name="Cuomo C."/>
            <person name="de Hoog S."/>
            <person name="Gorbushina A."/>
            <person name="Stielow B."/>
            <person name="Teixiera M."/>
            <person name="Abouelleil A."/>
            <person name="Chapman S.B."/>
            <person name="Priest M."/>
            <person name="Young S.K."/>
            <person name="Wortman J."/>
            <person name="Nusbaum C."/>
            <person name="Birren B."/>
        </authorList>
    </citation>
    <scope>NUCLEOTIDE SEQUENCE [LARGE SCALE GENOMIC DNA]</scope>
    <source>
        <strain evidence="1 2">CBS 121828</strain>
    </source>
</reference>
<sequence>MKLTPSLLVRNFLASINPPLPPRSPGESKRLLNVLESAFQRHLDDIHPSPKATESKDGADTNVSIPNPAQRLTHSTHSHLDSILSHPLLKRKSTTFVPPHNLSATAVATFDAALTGKSLDLHLVQFCALQYLEGLEKNEIVLEDGRLGSRLSNWFTTMSREDKLSFWMNRKSLRTLVRVLYADGLEAEVWQWLRDLYERQFETSIFLTSDNNAPNAKVYLQAEDILVATMISETTARRSLQEATEQYVQACRYRQLKGQSGMAGQPGVNAAFRPLRNAWHCVAAAIVSRRNNHGIPAELFDSLLDYGLSVTHSPIDHSFVRVYHPTSPSAQILCSKVRSDTSHLRPFLKWQRQLSKRMSRKIFLTTLLDGAQLSLEQSRANDARVLLDCAEQEYPEFLSDSKDLETEKRLEVAQAAMLVRRFEARARLRSTPAPVLA</sequence>
<gene>
    <name evidence="1" type="ORF">PV11_07169</name>
</gene>
<dbReference type="EMBL" id="KN846953">
    <property type="protein sequence ID" value="KIV79618.1"/>
    <property type="molecule type" value="Genomic_DNA"/>
</dbReference>
<dbReference type="OrthoDB" id="5424391at2759"/>
<protein>
    <submittedName>
        <fullName evidence="1">Uncharacterized protein</fullName>
    </submittedName>
</protein>
<accession>A0A0D1YXU7</accession>
<dbReference type="Proteomes" id="UP000053599">
    <property type="component" value="Unassembled WGS sequence"/>
</dbReference>